<dbReference type="GO" id="GO:0016301">
    <property type="term" value="F:kinase activity"/>
    <property type="evidence" value="ECO:0007669"/>
    <property type="project" value="UniProtKB-KW"/>
</dbReference>
<sequence>MVDDVGVQPQWQILADGAPRTSTGDGLSRRRLLLRVLAAAIVVVVAVTGASLLLARQIAEREAVAAAAQVSDLLAESVVQGALEDDLLSLDPAAATAARQRLDGVVRDRVLKAAGLVRVKVWDAQGRIVYSDETRLIGRTFPLEEEELQALSRPRLEAEVTDLDRPENELERGRGKLLEVYRPVWTPTGQPLLFETYTPYAQVTTRTGQLWRSFAGLLVSSLLLLVVLLVPVLWALLERLRRNRVERETLLQDAVDASARERQRIAATLHDGVVQELVATSYVVAAAAQRAQRAQSAQHGGSTGSDETAGTSEPNGTSAQLQEAAGAVRSSIAGLRSLLLDIYPPSLHDAGLATAVGDLAGSGRSQGMVVDLQLPDPHQSSGLDLAGERLVFQVAQETLRNAVSHSRAHHLSVHLRYEQDHVRLDVADDGVGFEPAAAQHAAEDGHFGLRLLPDLARQGGARLRLATAPRAGTRWRLEVPHLQTAPGNRSRSRRSSAPGSSSRGSVARGSSERFSS</sequence>
<organism evidence="7 8">
    <name type="scientific">Kineococcus radiotolerans (strain ATCC BAA-149 / DSM 14245 / SRS30216)</name>
    <dbReference type="NCBI Taxonomy" id="266940"/>
    <lineage>
        <taxon>Bacteria</taxon>
        <taxon>Bacillati</taxon>
        <taxon>Actinomycetota</taxon>
        <taxon>Actinomycetes</taxon>
        <taxon>Kineosporiales</taxon>
        <taxon>Kineosporiaceae</taxon>
        <taxon>Kineococcus</taxon>
    </lineage>
</organism>
<dbReference type="InterPro" id="IPR036890">
    <property type="entry name" value="HATPase_C_sf"/>
</dbReference>
<gene>
    <name evidence="7" type="ordered locus">Krad_4531</name>
</gene>
<feature type="region of interest" description="Disordered" evidence="4">
    <location>
        <begin position="478"/>
        <end position="516"/>
    </location>
</feature>
<dbReference type="Gene3D" id="1.20.5.1930">
    <property type="match status" value="1"/>
</dbReference>
<keyword evidence="2 7" id="KW-0418">Kinase</keyword>
<feature type="domain" description="Histidine kinase/HSP90-like ATPase" evidence="6">
    <location>
        <begin position="388"/>
        <end position="481"/>
    </location>
</feature>
<feature type="compositionally biased region" description="Low complexity" evidence="4">
    <location>
        <begin position="495"/>
        <end position="516"/>
    </location>
</feature>
<dbReference type="Proteomes" id="UP000001116">
    <property type="component" value="Plasmid pKRAD01"/>
</dbReference>
<reference evidence="8" key="1">
    <citation type="journal article" date="2008" name="PLoS ONE">
        <title>Survival in nuclear waste, extreme resistance, and potential applications gleaned from the genome sequence of Kineococcus radiotolerans SRS30216.</title>
        <authorList>
            <person name="Bagwell C.E."/>
            <person name="Bhat S."/>
            <person name="Hawkins G.M."/>
            <person name="Smith B.W."/>
            <person name="Biswas T."/>
            <person name="Hoover T.R."/>
            <person name="Saunders E."/>
            <person name="Han C.S."/>
            <person name="Tsodikov O.V."/>
            <person name="Shimkets L.J."/>
        </authorList>
    </citation>
    <scope>NUCLEOTIDE SEQUENCE [LARGE SCALE GENOMIC DNA]</scope>
    <source>
        <strain evidence="8">ATCC BAA-149 / DSM 14245 / SRS30216</strain>
    </source>
</reference>
<feature type="compositionally biased region" description="Polar residues" evidence="4">
    <location>
        <begin position="304"/>
        <end position="321"/>
    </location>
</feature>
<feature type="transmembrane region" description="Helical" evidence="5">
    <location>
        <begin position="32"/>
        <end position="54"/>
    </location>
</feature>
<geneLocation type="plasmid" evidence="7 8">
    <name>pKRAD01</name>
</geneLocation>
<dbReference type="InterPro" id="IPR003594">
    <property type="entry name" value="HATPase_dom"/>
</dbReference>
<dbReference type="Gene3D" id="3.30.565.10">
    <property type="entry name" value="Histidine kinase-like ATPase, C-terminal domain"/>
    <property type="match status" value="1"/>
</dbReference>
<keyword evidence="8" id="KW-1185">Reference proteome</keyword>
<evidence type="ECO:0000313" key="7">
    <source>
        <dbReference type="EMBL" id="ABS05990.1"/>
    </source>
</evidence>
<keyword evidence="1" id="KW-0808">Transferase</keyword>
<dbReference type="HOGENOM" id="CLU_044453_0_0_11"/>
<evidence type="ECO:0000313" key="8">
    <source>
        <dbReference type="Proteomes" id="UP000001116"/>
    </source>
</evidence>
<feature type="region of interest" description="Disordered" evidence="4">
    <location>
        <begin position="294"/>
        <end position="323"/>
    </location>
</feature>
<evidence type="ECO:0000256" key="3">
    <source>
        <dbReference type="ARBA" id="ARBA00023012"/>
    </source>
</evidence>
<evidence type="ECO:0000256" key="1">
    <source>
        <dbReference type="ARBA" id="ARBA00022679"/>
    </source>
</evidence>
<feature type="transmembrane region" description="Helical" evidence="5">
    <location>
        <begin position="214"/>
        <end position="237"/>
    </location>
</feature>
<dbReference type="EMBL" id="CP000751">
    <property type="protein sequence ID" value="ABS05990.1"/>
    <property type="molecule type" value="Genomic_DNA"/>
</dbReference>
<protein>
    <submittedName>
        <fullName evidence="7">Integral membrane sensor signal transduction histidine kinase</fullName>
    </submittedName>
</protein>
<keyword evidence="5" id="KW-0812">Transmembrane</keyword>
<keyword evidence="5" id="KW-0472">Membrane</keyword>
<dbReference type="SUPFAM" id="SSF55874">
    <property type="entry name" value="ATPase domain of HSP90 chaperone/DNA topoisomerase II/histidine kinase"/>
    <property type="match status" value="1"/>
</dbReference>
<evidence type="ECO:0000259" key="6">
    <source>
        <dbReference type="Pfam" id="PF02518"/>
    </source>
</evidence>
<accession>A6WGQ1</accession>
<dbReference type="CDD" id="cd16917">
    <property type="entry name" value="HATPase_UhpB-NarQ-NarX-like"/>
    <property type="match status" value="1"/>
</dbReference>
<evidence type="ECO:0000256" key="4">
    <source>
        <dbReference type="SAM" id="MobiDB-lite"/>
    </source>
</evidence>
<evidence type="ECO:0000256" key="2">
    <source>
        <dbReference type="ARBA" id="ARBA00022777"/>
    </source>
</evidence>
<dbReference type="PANTHER" id="PTHR24421">
    <property type="entry name" value="NITRATE/NITRITE SENSOR PROTEIN NARX-RELATED"/>
    <property type="match status" value="1"/>
</dbReference>
<dbReference type="Pfam" id="PF02518">
    <property type="entry name" value="HATPase_c"/>
    <property type="match status" value="1"/>
</dbReference>
<dbReference type="GO" id="GO:0000160">
    <property type="term" value="P:phosphorelay signal transduction system"/>
    <property type="evidence" value="ECO:0007669"/>
    <property type="project" value="UniProtKB-KW"/>
</dbReference>
<name>A6WGQ1_KINRD</name>
<keyword evidence="7" id="KW-0614">Plasmid</keyword>
<keyword evidence="5" id="KW-1133">Transmembrane helix</keyword>
<keyword evidence="3" id="KW-0902">Two-component regulatory system</keyword>
<dbReference type="AlphaFoldDB" id="A6WGQ1"/>
<dbReference type="KEGG" id="kra:Krad_4531"/>
<proteinExistence type="predicted"/>
<dbReference type="InterPro" id="IPR050482">
    <property type="entry name" value="Sensor_HK_TwoCompSys"/>
</dbReference>
<evidence type="ECO:0000256" key="5">
    <source>
        <dbReference type="SAM" id="Phobius"/>
    </source>
</evidence>